<dbReference type="InterPro" id="IPR001669">
    <property type="entry name" value="Arg_repress"/>
</dbReference>
<evidence type="ECO:0000256" key="8">
    <source>
        <dbReference type="NCBIfam" id="TIGR01529"/>
    </source>
</evidence>
<organism evidence="11 12">
    <name type="scientific">Lactococcus hircilactis</name>
    <dbReference type="NCBI Taxonomy" id="1494462"/>
    <lineage>
        <taxon>Bacteria</taxon>
        <taxon>Bacillati</taxon>
        <taxon>Bacillota</taxon>
        <taxon>Bacilli</taxon>
        <taxon>Lactobacillales</taxon>
        <taxon>Streptococcaceae</taxon>
        <taxon>Lactococcus</taxon>
    </lineage>
</organism>
<keyword evidence="7" id="KW-0678">Repressor</keyword>
<comment type="function">
    <text evidence="7">Regulates arginine biosynthesis genes.</text>
</comment>
<dbReference type="InterPro" id="IPR036388">
    <property type="entry name" value="WH-like_DNA-bd_sf"/>
</dbReference>
<dbReference type="GO" id="GO:0005737">
    <property type="term" value="C:cytoplasm"/>
    <property type="evidence" value="ECO:0007669"/>
    <property type="project" value="UniProtKB-SubCell"/>
</dbReference>
<dbReference type="PRINTS" id="PR01467">
    <property type="entry name" value="ARGREPRESSOR"/>
</dbReference>
<dbReference type="OrthoDB" id="9807089at2"/>
<dbReference type="GO" id="GO:0034618">
    <property type="term" value="F:arginine binding"/>
    <property type="evidence" value="ECO:0007669"/>
    <property type="project" value="InterPro"/>
</dbReference>
<name>A0A7X1Z8F4_9LACT</name>
<reference evidence="11 12" key="1">
    <citation type="submission" date="2019-10" db="EMBL/GenBank/DDBJ databases">
        <authorList>
            <person name="Dong K."/>
        </authorList>
    </citation>
    <scope>NUCLEOTIDE SEQUENCE [LARGE SCALE GENOMIC DNA]</scope>
    <source>
        <strain evidence="11 12">DSM 28960</strain>
    </source>
</reference>
<comment type="similarity">
    <text evidence="2 7">Belongs to the ArgR family.</text>
</comment>
<dbReference type="GO" id="GO:1900079">
    <property type="term" value="P:regulation of arginine biosynthetic process"/>
    <property type="evidence" value="ECO:0007669"/>
    <property type="project" value="UniProtKB-UniRule"/>
</dbReference>
<evidence type="ECO:0000256" key="5">
    <source>
        <dbReference type="ARBA" id="ARBA00023125"/>
    </source>
</evidence>
<keyword evidence="4 7" id="KW-0805">Transcription regulation</keyword>
<evidence type="ECO:0000256" key="2">
    <source>
        <dbReference type="ARBA" id="ARBA00008316"/>
    </source>
</evidence>
<dbReference type="EMBL" id="WITJ01000009">
    <property type="protein sequence ID" value="MQW39746.1"/>
    <property type="molecule type" value="Genomic_DNA"/>
</dbReference>
<evidence type="ECO:0000259" key="10">
    <source>
        <dbReference type="Pfam" id="PF02863"/>
    </source>
</evidence>
<dbReference type="Gene3D" id="3.30.1360.40">
    <property type="match status" value="1"/>
</dbReference>
<dbReference type="RefSeq" id="WP_153496416.1">
    <property type="nucleotide sequence ID" value="NZ_CBCRWP010000007.1"/>
</dbReference>
<evidence type="ECO:0000256" key="4">
    <source>
        <dbReference type="ARBA" id="ARBA00023015"/>
    </source>
</evidence>
<sequence>MKRIERLQLITSMITNHRIATQEELQTRLQKEGVEITQATLSRDIRELHIVKKRENGKSFYSFFRRENGRNQSNLQQHFTRFAVKAAAASVMVVVHTHLGEADLLANAIDSENRTSILGTIAGADTLLITCSSETAAKTLLLEIKDAL</sequence>
<dbReference type="InterPro" id="IPR036251">
    <property type="entry name" value="Arg_repress_C_sf"/>
</dbReference>
<feature type="domain" description="Arginine repressor C-terminal" evidence="10">
    <location>
        <begin position="81"/>
        <end position="145"/>
    </location>
</feature>
<dbReference type="UniPathway" id="UPA00068"/>
<comment type="subcellular location">
    <subcellularLocation>
        <location evidence="1 7">Cytoplasm</location>
    </subcellularLocation>
</comment>
<dbReference type="GO" id="GO:0003700">
    <property type="term" value="F:DNA-binding transcription factor activity"/>
    <property type="evidence" value="ECO:0007669"/>
    <property type="project" value="UniProtKB-UniRule"/>
</dbReference>
<evidence type="ECO:0000256" key="6">
    <source>
        <dbReference type="ARBA" id="ARBA00023163"/>
    </source>
</evidence>
<evidence type="ECO:0000313" key="12">
    <source>
        <dbReference type="Proteomes" id="UP000439550"/>
    </source>
</evidence>
<dbReference type="GO" id="GO:0003677">
    <property type="term" value="F:DNA binding"/>
    <property type="evidence" value="ECO:0007669"/>
    <property type="project" value="UniProtKB-KW"/>
</dbReference>
<evidence type="ECO:0000259" key="9">
    <source>
        <dbReference type="Pfam" id="PF01316"/>
    </source>
</evidence>
<comment type="pathway">
    <text evidence="7">Amino-acid biosynthesis; L-arginine biosynthesis [regulation].</text>
</comment>
<keyword evidence="12" id="KW-1185">Reference proteome</keyword>
<dbReference type="HAMAP" id="MF_00173">
    <property type="entry name" value="Arg_repressor"/>
    <property type="match status" value="1"/>
</dbReference>
<keyword evidence="7" id="KW-0055">Arginine biosynthesis</keyword>
<keyword evidence="6 7" id="KW-0804">Transcription</keyword>
<evidence type="ECO:0000256" key="3">
    <source>
        <dbReference type="ARBA" id="ARBA00022490"/>
    </source>
</evidence>
<dbReference type="Gene3D" id="1.10.10.10">
    <property type="entry name" value="Winged helix-like DNA-binding domain superfamily/Winged helix DNA-binding domain"/>
    <property type="match status" value="1"/>
</dbReference>
<protein>
    <recommendedName>
        <fullName evidence="7 8">Arginine repressor</fullName>
    </recommendedName>
</protein>
<dbReference type="SUPFAM" id="SSF46785">
    <property type="entry name" value="Winged helix' DNA-binding domain"/>
    <property type="match status" value="1"/>
</dbReference>
<dbReference type="InterPro" id="IPR020900">
    <property type="entry name" value="Arg_repress_DNA-bd"/>
</dbReference>
<dbReference type="Pfam" id="PF02863">
    <property type="entry name" value="Arg_repressor_C"/>
    <property type="match status" value="1"/>
</dbReference>
<keyword evidence="5 7" id="KW-0238">DNA-binding</keyword>
<feature type="domain" description="Arginine repressor DNA-binding" evidence="9">
    <location>
        <begin position="1"/>
        <end position="63"/>
    </location>
</feature>
<evidence type="ECO:0000256" key="7">
    <source>
        <dbReference type="HAMAP-Rule" id="MF_00173"/>
    </source>
</evidence>
<comment type="caution">
    <text evidence="11">The sequence shown here is derived from an EMBL/GenBank/DDBJ whole genome shotgun (WGS) entry which is preliminary data.</text>
</comment>
<dbReference type="SUPFAM" id="SSF55252">
    <property type="entry name" value="C-terminal domain of arginine repressor"/>
    <property type="match status" value="1"/>
</dbReference>
<dbReference type="NCBIfam" id="TIGR01529">
    <property type="entry name" value="argR_whole"/>
    <property type="match status" value="1"/>
</dbReference>
<proteinExistence type="inferred from homology"/>
<dbReference type="GO" id="GO:0051259">
    <property type="term" value="P:protein complex oligomerization"/>
    <property type="evidence" value="ECO:0007669"/>
    <property type="project" value="InterPro"/>
</dbReference>
<dbReference type="InterPro" id="IPR036390">
    <property type="entry name" value="WH_DNA-bd_sf"/>
</dbReference>
<evidence type="ECO:0000313" key="11">
    <source>
        <dbReference type="EMBL" id="MQW39746.1"/>
    </source>
</evidence>
<dbReference type="AlphaFoldDB" id="A0A7X1Z8F4"/>
<dbReference type="Proteomes" id="UP000439550">
    <property type="component" value="Unassembled WGS sequence"/>
</dbReference>
<gene>
    <name evidence="7 11" type="primary">argR</name>
    <name evidence="11" type="ORF">GHI93_07385</name>
</gene>
<accession>A0A7X1Z8F4</accession>
<dbReference type="InterPro" id="IPR020899">
    <property type="entry name" value="Arg_repress_C"/>
</dbReference>
<dbReference type="PANTHER" id="PTHR34471">
    <property type="entry name" value="ARGININE REPRESSOR"/>
    <property type="match status" value="1"/>
</dbReference>
<evidence type="ECO:0000256" key="1">
    <source>
        <dbReference type="ARBA" id="ARBA00004496"/>
    </source>
</evidence>
<dbReference type="Pfam" id="PF01316">
    <property type="entry name" value="Arg_repressor"/>
    <property type="match status" value="1"/>
</dbReference>
<dbReference type="GO" id="GO:0006526">
    <property type="term" value="P:L-arginine biosynthetic process"/>
    <property type="evidence" value="ECO:0007669"/>
    <property type="project" value="UniProtKB-UniPathway"/>
</dbReference>
<keyword evidence="3 7" id="KW-0963">Cytoplasm</keyword>
<dbReference type="PANTHER" id="PTHR34471:SF1">
    <property type="entry name" value="ARGININE REPRESSOR"/>
    <property type="match status" value="1"/>
</dbReference>
<keyword evidence="7" id="KW-0028">Amino-acid biosynthesis</keyword>